<sequence>MDVYAHTGPSPILPLLSTIRAGMCVSTLNMSKGKVNLSNKKEASITNTYKVEAP</sequence>
<name>A0A164UJ56_9CRUS</name>
<evidence type="ECO:0000313" key="1">
    <source>
        <dbReference type="EMBL" id="KZS11410.1"/>
    </source>
</evidence>
<organism evidence="1 2">
    <name type="scientific">Daphnia magna</name>
    <dbReference type="NCBI Taxonomy" id="35525"/>
    <lineage>
        <taxon>Eukaryota</taxon>
        <taxon>Metazoa</taxon>
        <taxon>Ecdysozoa</taxon>
        <taxon>Arthropoda</taxon>
        <taxon>Crustacea</taxon>
        <taxon>Branchiopoda</taxon>
        <taxon>Diplostraca</taxon>
        <taxon>Cladocera</taxon>
        <taxon>Anomopoda</taxon>
        <taxon>Daphniidae</taxon>
        <taxon>Daphnia</taxon>
    </lineage>
</organism>
<gene>
    <name evidence="1" type="ORF">APZ42_024242</name>
</gene>
<dbReference type="Proteomes" id="UP000076858">
    <property type="component" value="Unassembled WGS sequence"/>
</dbReference>
<dbReference type="AlphaFoldDB" id="A0A164UJ56"/>
<accession>A0A164UJ56</accession>
<keyword evidence="2" id="KW-1185">Reference proteome</keyword>
<reference evidence="1 2" key="1">
    <citation type="submission" date="2016-03" db="EMBL/GenBank/DDBJ databases">
        <title>EvidentialGene: Evidence-directed Construction of Genes on Genomes.</title>
        <authorList>
            <person name="Gilbert D.G."/>
            <person name="Choi J.-H."/>
            <person name="Mockaitis K."/>
            <person name="Colbourne J."/>
            <person name="Pfrender M."/>
        </authorList>
    </citation>
    <scope>NUCLEOTIDE SEQUENCE [LARGE SCALE GENOMIC DNA]</scope>
    <source>
        <strain evidence="1 2">Xinb3</strain>
        <tissue evidence="1">Complete organism</tissue>
    </source>
</reference>
<dbReference type="EMBL" id="LRGB01001581">
    <property type="protein sequence ID" value="KZS11410.1"/>
    <property type="molecule type" value="Genomic_DNA"/>
</dbReference>
<proteinExistence type="predicted"/>
<comment type="caution">
    <text evidence="1">The sequence shown here is derived from an EMBL/GenBank/DDBJ whole genome shotgun (WGS) entry which is preliminary data.</text>
</comment>
<evidence type="ECO:0000313" key="2">
    <source>
        <dbReference type="Proteomes" id="UP000076858"/>
    </source>
</evidence>
<protein>
    <submittedName>
        <fullName evidence="1">Uncharacterized protein</fullName>
    </submittedName>
</protein>